<evidence type="ECO:0000256" key="15">
    <source>
        <dbReference type="ARBA" id="ARBA00074631"/>
    </source>
</evidence>
<name>A0A2U9C5F5_SCOMX</name>
<dbReference type="PANTHER" id="PTHR20930">
    <property type="entry name" value="OVARIAN CARCINOMA ANTIGEN CA125-RELATED"/>
    <property type="match status" value="1"/>
</dbReference>
<gene>
    <name evidence="22" type="ORF">SMAX5B_016377</name>
</gene>
<dbReference type="InterPro" id="IPR039517">
    <property type="entry name" value="C6orf106_UBA-like"/>
</dbReference>
<accession>A0A2U9C5F5</accession>
<comment type="subunit">
    <text evidence="13">Interacts with the DNA-binding domain of the androgen receptor. Interacts with NKX3-1.</text>
</comment>
<dbReference type="Proteomes" id="UP000246464">
    <property type="component" value="Chromosome 11"/>
</dbReference>
<evidence type="ECO:0000256" key="16">
    <source>
        <dbReference type="ARBA" id="ARBA00082414"/>
    </source>
</evidence>
<evidence type="ECO:0000256" key="9">
    <source>
        <dbReference type="ARBA" id="ARBA00023159"/>
    </source>
</evidence>
<dbReference type="InterPro" id="IPR013761">
    <property type="entry name" value="SAM/pointed_sf"/>
</dbReference>
<dbReference type="SUPFAM" id="SSF47769">
    <property type="entry name" value="SAM/Pointed domain"/>
    <property type="match status" value="1"/>
</dbReference>
<dbReference type="InterPro" id="IPR036388">
    <property type="entry name" value="WH-like_DNA-bd_sf"/>
</dbReference>
<dbReference type="GO" id="GO:0045087">
    <property type="term" value="P:innate immune response"/>
    <property type="evidence" value="ECO:0007669"/>
    <property type="project" value="UniProtKB-KW"/>
</dbReference>
<dbReference type="CDD" id="cd14947">
    <property type="entry name" value="NBR1_like"/>
    <property type="match status" value="1"/>
</dbReference>
<comment type="similarity">
    <text evidence="3 18">Belongs to the ETS family.</text>
</comment>
<dbReference type="GO" id="GO:0000407">
    <property type="term" value="C:phagophore assembly site"/>
    <property type="evidence" value="ECO:0007669"/>
    <property type="project" value="TreeGrafter"/>
</dbReference>
<keyword evidence="8 18" id="KW-0238">DNA-binding</keyword>
<keyword evidence="7" id="KW-0805">Transcription regulation</keyword>
<dbReference type="GO" id="GO:0000122">
    <property type="term" value="P:negative regulation of transcription by RNA polymerase II"/>
    <property type="evidence" value="ECO:0007669"/>
    <property type="project" value="UniProtKB-ARBA"/>
</dbReference>
<evidence type="ECO:0000313" key="23">
    <source>
        <dbReference type="Proteomes" id="UP000246464"/>
    </source>
</evidence>
<dbReference type="AlphaFoldDB" id="A0A2U9C5F5"/>
<evidence type="ECO:0000256" key="18">
    <source>
        <dbReference type="RuleBase" id="RU004019"/>
    </source>
</evidence>
<dbReference type="GO" id="GO:0003700">
    <property type="term" value="F:DNA-binding transcription factor activity"/>
    <property type="evidence" value="ECO:0007669"/>
    <property type="project" value="InterPro"/>
</dbReference>
<evidence type="ECO:0000256" key="5">
    <source>
        <dbReference type="ARBA" id="ARBA00022588"/>
    </source>
</evidence>
<dbReference type="InterPro" id="IPR013783">
    <property type="entry name" value="Ig-like_fold"/>
</dbReference>
<proteinExistence type="inferred from homology"/>
<dbReference type="FunFam" id="1.10.8.10:FF:000015">
    <property type="entry name" value="Chromosome 6 C6orf106 homolog"/>
    <property type="match status" value="1"/>
</dbReference>
<feature type="region of interest" description="Disordered" evidence="19">
    <location>
        <begin position="479"/>
        <end position="509"/>
    </location>
</feature>
<dbReference type="FunFam" id="2.60.40.10:FF:000289">
    <property type="entry name" value="Chromosome 6 open reading frame 106"/>
    <property type="match status" value="1"/>
</dbReference>
<dbReference type="EMBL" id="CP026253">
    <property type="protein sequence ID" value="AWP10282.1"/>
    <property type="molecule type" value="Genomic_DNA"/>
</dbReference>
<keyword evidence="6" id="KW-0391">Immunity</keyword>
<dbReference type="FunFam" id="1.10.10.10:FF:000220">
    <property type="entry name" value="SAM pointed domain-containing Ets transcription factor"/>
    <property type="match status" value="1"/>
</dbReference>
<protein>
    <recommendedName>
        <fullName evidence="14">Protein ILRUN</fullName>
    </recommendedName>
    <alternativeName>
        <fullName evidence="17">Prostate epithelium-specific Ets transcription factor</fullName>
    </alternativeName>
    <alternativeName>
        <fullName evidence="16">Prostate-derived Ets factor</fullName>
    </alternativeName>
    <alternativeName>
        <fullName evidence="15">SAM pointed domain-containing Ets transcription factor</fullName>
    </alternativeName>
</protein>
<evidence type="ECO:0000256" key="13">
    <source>
        <dbReference type="ARBA" id="ARBA00062711"/>
    </source>
</evidence>
<dbReference type="GO" id="GO:0043130">
    <property type="term" value="F:ubiquitin binding"/>
    <property type="evidence" value="ECO:0007669"/>
    <property type="project" value="TreeGrafter"/>
</dbReference>
<dbReference type="InterPro" id="IPR003118">
    <property type="entry name" value="Pointed_dom"/>
</dbReference>
<dbReference type="InterPro" id="IPR032350">
    <property type="entry name" value="Nbr1_FW"/>
</dbReference>
<evidence type="ECO:0000256" key="6">
    <source>
        <dbReference type="ARBA" id="ARBA00022859"/>
    </source>
</evidence>
<evidence type="ECO:0000256" key="17">
    <source>
        <dbReference type="ARBA" id="ARBA00082636"/>
    </source>
</evidence>
<dbReference type="SMART" id="SM00251">
    <property type="entry name" value="SAM_PNT"/>
    <property type="match status" value="1"/>
</dbReference>
<feature type="domain" description="PNT" evidence="21">
    <location>
        <begin position="524"/>
        <end position="608"/>
    </location>
</feature>
<keyword evidence="23" id="KW-1185">Reference proteome</keyword>
<evidence type="ECO:0000256" key="14">
    <source>
        <dbReference type="ARBA" id="ARBA00070744"/>
    </source>
</evidence>
<evidence type="ECO:0000259" key="20">
    <source>
        <dbReference type="PROSITE" id="PS50061"/>
    </source>
</evidence>
<keyword evidence="4" id="KW-0963">Cytoplasm</keyword>
<dbReference type="GO" id="GO:0016236">
    <property type="term" value="P:macroautophagy"/>
    <property type="evidence" value="ECO:0007669"/>
    <property type="project" value="TreeGrafter"/>
</dbReference>
<feature type="compositionally biased region" description="Low complexity" evidence="19">
    <location>
        <begin position="479"/>
        <end position="488"/>
    </location>
</feature>
<dbReference type="PANTHER" id="PTHR20930:SF0">
    <property type="entry name" value="PROTEIN ILRUN"/>
    <property type="match status" value="1"/>
</dbReference>
<evidence type="ECO:0000256" key="11">
    <source>
        <dbReference type="ARBA" id="ARBA00023242"/>
    </source>
</evidence>
<organism evidence="22 23">
    <name type="scientific">Scophthalmus maximus</name>
    <name type="common">Turbot</name>
    <name type="synonym">Psetta maxima</name>
    <dbReference type="NCBI Taxonomy" id="52904"/>
    <lineage>
        <taxon>Eukaryota</taxon>
        <taxon>Metazoa</taxon>
        <taxon>Chordata</taxon>
        <taxon>Craniata</taxon>
        <taxon>Vertebrata</taxon>
        <taxon>Euteleostomi</taxon>
        <taxon>Actinopterygii</taxon>
        <taxon>Neopterygii</taxon>
        <taxon>Teleostei</taxon>
        <taxon>Neoteleostei</taxon>
        <taxon>Acanthomorphata</taxon>
        <taxon>Carangaria</taxon>
        <taxon>Pleuronectiformes</taxon>
        <taxon>Pleuronectoidei</taxon>
        <taxon>Scophthalmidae</taxon>
        <taxon>Scophthalmus</taxon>
    </lineage>
</organism>
<dbReference type="Pfam" id="PF00178">
    <property type="entry name" value="Ets"/>
    <property type="match status" value="1"/>
</dbReference>
<evidence type="ECO:0000256" key="1">
    <source>
        <dbReference type="ARBA" id="ARBA00004123"/>
    </source>
</evidence>
<dbReference type="InterPro" id="IPR000418">
    <property type="entry name" value="Ets_dom"/>
</dbReference>
<sequence>MEGMDLDLDLDQELMQKFSCMGTTDKDILIAEFQRLLGFQLNPAGCAFFLDMTNWNLQAAIGAYYDFESPNISAPCMSLVKDVTIGEGESVPPDTAFTKTWRIQNMGAEAWPPGVCLKYVGGDQFGHVNMVMVRSLDPQEMADVSVQMQSPVSPGMFQGQWRMCTATGLYFGDIIWVILSVEVGGLLGVTQQLSSFQAEFNTQPHRSLEGDYNPFASPEKSKCPNSNNNSLHDGGGGGGHMVAEEHWQGNPNQLQQDQNGLSHNSVDIVANSLQSNLSVVSYNQVKPTLHNLMRSLLSFLLIFPPPCTVRRVYRTRFPSDTLKPSWTLSQCCSTGPKPNVRSESHPSSQRGRGFFIIWEAAAGKTCGDKKIKENTLCKKSSGDTPDVQLGKHPTATVLSMGSPGCEHTGCTACSPLYTSQPHTNPRVAWPDEAEDVKPPRSLLGLPELSWPGVHLPCYDRLVIEENPWVLEVTEAPAPAATPPYRTAEPGPPAPGQEAPDSSPGAAGQVEERCLEQVQTMVVGEVLKDVDTACKLLNISPDPSDWSCVHVQKWLLWTEHLYRLPQVSAVFQELSGSDLCSMTEADFRQRSLQFGDMVFAHLDIWRSAAAMKERCPPEESKSAADDDSWSEVMCNYPSQPIHLWQFLQELLLKPHNYSRCISWLNKEKGIFKIEDSAQVAKLWGIRKNRPAMNYDKLSRSIRQYYKKGIIRKPDVSRRLVYQFVKPV</sequence>
<dbReference type="SUPFAM" id="SSF46785">
    <property type="entry name" value="Winged helix' DNA-binding domain"/>
    <property type="match status" value="1"/>
</dbReference>
<dbReference type="PROSITE" id="PS50061">
    <property type="entry name" value="ETS_DOMAIN_3"/>
    <property type="match status" value="1"/>
</dbReference>
<dbReference type="GO" id="GO:0043565">
    <property type="term" value="F:sequence-specific DNA binding"/>
    <property type="evidence" value="ECO:0007669"/>
    <property type="project" value="InterPro"/>
</dbReference>
<keyword evidence="10" id="KW-0804">Transcription</keyword>
<evidence type="ECO:0000256" key="8">
    <source>
        <dbReference type="ARBA" id="ARBA00023125"/>
    </source>
</evidence>
<evidence type="ECO:0000259" key="21">
    <source>
        <dbReference type="PROSITE" id="PS51433"/>
    </source>
</evidence>
<dbReference type="STRING" id="52904.ENSSMAP00000008557"/>
<dbReference type="Pfam" id="PF16158">
    <property type="entry name" value="N_BRCA1_IG"/>
    <property type="match status" value="1"/>
</dbReference>
<reference evidence="22 23" key="1">
    <citation type="submission" date="2017-12" db="EMBL/GenBank/DDBJ databases">
        <title>Integrating genomic resources of turbot (Scophthalmus maximus) in depth evaluation of genetic and physical mapping variation across individuals.</title>
        <authorList>
            <person name="Martinez P."/>
        </authorList>
    </citation>
    <scope>NUCLEOTIDE SEQUENCE [LARGE SCALE GENOMIC DNA]</scope>
</reference>
<dbReference type="CDD" id="cd14349">
    <property type="entry name" value="UBA_CF106"/>
    <property type="match status" value="1"/>
</dbReference>
<dbReference type="PROSITE" id="PS51433">
    <property type="entry name" value="PNT"/>
    <property type="match status" value="1"/>
</dbReference>
<dbReference type="InterPro" id="IPR036390">
    <property type="entry name" value="WH_DNA-bd_sf"/>
</dbReference>
<dbReference type="SMART" id="SM00413">
    <property type="entry name" value="ETS"/>
    <property type="match status" value="1"/>
</dbReference>
<keyword evidence="5" id="KW-0399">Innate immunity</keyword>
<dbReference type="PROSITE" id="PS00345">
    <property type="entry name" value="ETS_DOMAIN_1"/>
    <property type="match status" value="1"/>
</dbReference>
<evidence type="ECO:0000256" key="19">
    <source>
        <dbReference type="SAM" id="MobiDB-lite"/>
    </source>
</evidence>
<keyword evidence="9" id="KW-0010">Activator</keyword>
<feature type="region of interest" description="Disordered" evidence="19">
    <location>
        <begin position="207"/>
        <end position="244"/>
    </location>
</feature>
<dbReference type="GO" id="GO:0005634">
    <property type="term" value="C:nucleus"/>
    <property type="evidence" value="ECO:0007669"/>
    <property type="project" value="UniProtKB-SubCell"/>
</dbReference>
<dbReference type="PROSITE" id="PS00346">
    <property type="entry name" value="ETS_DOMAIN_2"/>
    <property type="match status" value="1"/>
</dbReference>
<dbReference type="PRINTS" id="PR00454">
    <property type="entry name" value="ETSDOMAIN"/>
</dbReference>
<evidence type="ECO:0000256" key="3">
    <source>
        <dbReference type="ARBA" id="ARBA00005562"/>
    </source>
</evidence>
<comment type="function">
    <text evidence="12">May function as an androgen-independent transactivator of the prostate-specific antigen (PSA) promoter. Binds to 5'-GGAT-3' DNA sequences. May play a role in the regulation of the prostate gland and/or prostate cancer development. Acts as a transcriptional activator for SERPINB5 promoter.</text>
</comment>
<feature type="domain" description="ETS" evidence="20">
    <location>
        <begin position="640"/>
        <end position="723"/>
    </location>
</feature>
<evidence type="ECO:0000256" key="2">
    <source>
        <dbReference type="ARBA" id="ARBA00004496"/>
    </source>
</evidence>
<evidence type="ECO:0000256" key="12">
    <source>
        <dbReference type="ARBA" id="ARBA00057194"/>
    </source>
</evidence>
<dbReference type="Gene3D" id="1.10.150.50">
    <property type="entry name" value="Transcription Factor, Ets-1"/>
    <property type="match status" value="1"/>
</dbReference>
<evidence type="ECO:0000256" key="7">
    <source>
        <dbReference type="ARBA" id="ARBA00023015"/>
    </source>
</evidence>
<dbReference type="Pfam" id="PF02198">
    <property type="entry name" value="SAM_PNT"/>
    <property type="match status" value="1"/>
</dbReference>
<evidence type="ECO:0000256" key="4">
    <source>
        <dbReference type="ARBA" id="ARBA00022490"/>
    </source>
</evidence>
<dbReference type="Gene3D" id="1.10.8.10">
    <property type="entry name" value="DNA helicase RuvA subunit, C-terminal domain"/>
    <property type="match status" value="1"/>
</dbReference>
<evidence type="ECO:0000313" key="22">
    <source>
        <dbReference type="EMBL" id="AWP10282.1"/>
    </source>
</evidence>
<dbReference type="FunFam" id="1.10.150.50:FF:000050">
    <property type="entry name" value="SAM pointed domain containing ETS transcription factor"/>
    <property type="match status" value="1"/>
</dbReference>
<dbReference type="Gene3D" id="1.10.10.10">
    <property type="entry name" value="Winged helix-like DNA-binding domain superfamily/Winged helix DNA-binding domain"/>
    <property type="match status" value="1"/>
</dbReference>
<keyword evidence="11 18" id="KW-0539">Nucleus</keyword>
<dbReference type="Pfam" id="PF14555">
    <property type="entry name" value="UBA_4"/>
    <property type="match status" value="1"/>
</dbReference>
<dbReference type="Gene3D" id="2.60.40.10">
    <property type="entry name" value="Immunoglobulins"/>
    <property type="match status" value="1"/>
</dbReference>
<comment type="subcellular location">
    <subcellularLocation>
        <location evidence="2">Cytoplasm</location>
    </subcellularLocation>
    <subcellularLocation>
        <location evidence="1 18">Nucleus</location>
    </subcellularLocation>
</comment>
<evidence type="ECO:0000256" key="10">
    <source>
        <dbReference type="ARBA" id="ARBA00023163"/>
    </source>
</evidence>